<accession>A0A010RUY6</accession>
<gene>
    <name evidence="2" type="ORF">CFIO01_02686</name>
</gene>
<dbReference type="EMBL" id="JARH01000168">
    <property type="protein sequence ID" value="EXF84371.1"/>
    <property type="molecule type" value="Genomic_DNA"/>
</dbReference>
<feature type="region of interest" description="Disordered" evidence="1">
    <location>
        <begin position="132"/>
        <end position="170"/>
    </location>
</feature>
<dbReference type="Proteomes" id="UP000020467">
    <property type="component" value="Unassembled WGS sequence"/>
</dbReference>
<comment type="caution">
    <text evidence="2">The sequence shown here is derived from an EMBL/GenBank/DDBJ whole genome shotgun (WGS) entry which is preliminary data.</text>
</comment>
<evidence type="ECO:0000313" key="2">
    <source>
        <dbReference type="EMBL" id="EXF84371.1"/>
    </source>
</evidence>
<evidence type="ECO:0000313" key="3">
    <source>
        <dbReference type="Proteomes" id="UP000020467"/>
    </source>
</evidence>
<evidence type="ECO:0000256" key="1">
    <source>
        <dbReference type="SAM" id="MobiDB-lite"/>
    </source>
</evidence>
<proteinExistence type="predicted"/>
<keyword evidence="3" id="KW-1185">Reference proteome</keyword>
<sequence length="170" mass="19521">MEYSGKTLKELSVHTMTQMGVIESTLTDMKGFKRLKHLATDATMFMGTEFRRVIIKEEFPFQPLSVPLNELAAPRPPELRKIVFSALGNNMNDNFLDKYDAKWTTIFLQDGPNLQPDFVHDFQERFGVLTEGYVDSEEKDDQDGSGQVEDSESEEEEDIESEDDVWVEVE</sequence>
<protein>
    <submittedName>
        <fullName evidence="2">Uncharacterized protein</fullName>
    </submittedName>
</protein>
<name>A0A010RUY6_9PEZI</name>
<reference evidence="2 3" key="1">
    <citation type="submission" date="2014-02" db="EMBL/GenBank/DDBJ databases">
        <title>The genome sequence of Colletotrichum fioriniae PJ7.</title>
        <authorList>
            <person name="Baroncelli R."/>
            <person name="Thon M.R."/>
        </authorList>
    </citation>
    <scope>NUCLEOTIDE SEQUENCE [LARGE SCALE GENOMIC DNA]</scope>
    <source>
        <strain evidence="2 3">PJ7</strain>
    </source>
</reference>
<dbReference type="KEGG" id="cfj:CFIO01_02686"/>
<dbReference type="OrthoDB" id="5421601at2759"/>
<feature type="compositionally biased region" description="Acidic residues" evidence="1">
    <location>
        <begin position="134"/>
        <end position="170"/>
    </location>
</feature>
<dbReference type="AlphaFoldDB" id="A0A010RUY6"/>
<dbReference type="HOGENOM" id="CLU_1570496_0_0_1"/>
<organism evidence="2 3">
    <name type="scientific">Colletotrichum fioriniae PJ7</name>
    <dbReference type="NCBI Taxonomy" id="1445577"/>
    <lineage>
        <taxon>Eukaryota</taxon>
        <taxon>Fungi</taxon>
        <taxon>Dikarya</taxon>
        <taxon>Ascomycota</taxon>
        <taxon>Pezizomycotina</taxon>
        <taxon>Sordariomycetes</taxon>
        <taxon>Hypocreomycetidae</taxon>
        <taxon>Glomerellales</taxon>
        <taxon>Glomerellaceae</taxon>
        <taxon>Colletotrichum</taxon>
        <taxon>Colletotrichum acutatum species complex</taxon>
    </lineage>
</organism>